<protein>
    <recommendedName>
        <fullName evidence="5">Peptidoglycan binding domain-containing protein</fullName>
    </recommendedName>
</protein>
<proteinExistence type="predicted"/>
<feature type="compositionally biased region" description="Gly residues" evidence="1">
    <location>
        <begin position="86"/>
        <end position="96"/>
    </location>
</feature>
<evidence type="ECO:0008006" key="5">
    <source>
        <dbReference type="Google" id="ProtNLM"/>
    </source>
</evidence>
<keyword evidence="2" id="KW-1133">Transmembrane helix</keyword>
<feature type="transmembrane region" description="Helical" evidence="2">
    <location>
        <begin position="286"/>
        <end position="305"/>
    </location>
</feature>
<feature type="region of interest" description="Disordered" evidence="1">
    <location>
        <begin position="1"/>
        <end position="279"/>
    </location>
</feature>
<comment type="caution">
    <text evidence="3">The sequence shown here is derived from an EMBL/GenBank/DDBJ whole genome shotgun (WGS) entry which is preliminary data.</text>
</comment>
<keyword evidence="2" id="KW-0812">Transmembrane</keyword>
<dbReference type="RefSeq" id="WP_311703634.1">
    <property type="nucleotide sequence ID" value="NZ_JAVREL010000003.1"/>
</dbReference>
<evidence type="ECO:0000313" key="4">
    <source>
        <dbReference type="Proteomes" id="UP001183246"/>
    </source>
</evidence>
<keyword evidence="2" id="KW-0472">Membrane</keyword>
<name>A0ABU2MMB5_9ACTN</name>
<evidence type="ECO:0000256" key="1">
    <source>
        <dbReference type="SAM" id="MobiDB-lite"/>
    </source>
</evidence>
<feature type="compositionally biased region" description="Pro residues" evidence="1">
    <location>
        <begin position="119"/>
        <end position="132"/>
    </location>
</feature>
<organism evidence="3 4">
    <name type="scientific">Streptomyces litchfieldiae</name>
    <dbReference type="NCBI Taxonomy" id="3075543"/>
    <lineage>
        <taxon>Bacteria</taxon>
        <taxon>Bacillati</taxon>
        <taxon>Actinomycetota</taxon>
        <taxon>Actinomycetes</taxon>
        <taxon>Kitasatosporales</taxon>
        <taxon>Streptomycetaceae</taxon>
        <taxon>Streptomyces</taxon>
    </lineage>
</organism>
<dbReference type="EMBL" id="JAVREL010000003">
    <property type="protein sequence ID" value="MDT0342508.1"/>
    <property type="molecule type" value="Genomic_DNA"/>
</dbReference>
<feature type="compositionally biased region" description="Low complexity" evidence="1">
    <location>
        <begin position="222"/>
        <end position="235"/>
    </location>
</feature>
<evidence type="ECO:0000256" key="2">
    <source>
        <dbReference type="SAM" id="Phobius"/>
    </source>
</evidence>
<feature type="compositionally biased region" description="Pro residues" evidence="1">
    <location>
        <begin position="236"/>
        <end position="255"/>
    </location>
</feature>
<keyword evidence="4" id="KW-1185">Reference proteome</keyword>
<evidence type="ECO:0000313" key="3">
    <source>
        <dbReference type="EMBL" id="MDT0342508.1"/>
    </source>
</evidence>
<feature type="compositionally biased region" description="Pro residues" evidence="1">
    <location>
        <begin position="154"/>
        <end position="169"/>
    </location>
</feature>
<accession>A0ABU2MMB5</accession>
<feature type="compositionally biased region" description="Pro residues" evidence="1">
    <location>
        <begin position="181"/>
        <end position="197"/>
    </location>
</feature>
<dbReference type="Proteomes" id="UP001183246">
    <property type="component" value="Unassembled WGS sequence"/>
</dbReference>
<feature type="compositionally biased region" description="Basic and acidic residues" evidence="1">
    <location>
        <begin position="19"/>
        <end position="39"/>
    </location>
</feature>
<gene>
    <name evidence="3" type="ORF">RM590_07690</name>
</gene>
<sequence length="598" mass="60886">MSRDTDNPPPGPLGWGEPQRSEGDGDARPAPRAGEKKTETTLTTRARINIPGSRPIPPIVVRETVDEPAARDTPAPPSPPPAAGVTGAGAAGGAAGGKKTSSWFEPKKPPAPKGGAAPRPTPPTAPETPPGGHPAVPETPASGIPEDWFRQPADTPPAGTPLGLPPRPVGPTSGPVTGDMPVPPAPAAPRRPEPPLLPEEEDPVGTTMDLGGPFPPAPPPDVTATGPMAALAAPFAGPPGPEPGPAVPPPGPRPPAAVAEAEPEPKPKPAAPAAAKRKGGRSKLRLLAIGVVGIAVVAYGAGLYLSPEDVPRGTTVLGVDIGGLSSDEAQERLDSALKQANDDPLTLRIGEREVELKPSVAGLSVDTEATVQAVSGQDYSPVAVFGSLLGAERTENAEFAVDREKLTVALQDIADQAGSGPVEGTVVFENGEAIGRLGEPGTAVDLQAAADAVESAFRERAATGRNPAIELPMTNQEPTVGEAQVQQALQEFGEPAMSGWVWVMAGENYALPLSEQTLSNVLSMAPSDEGNLQPVIDTEALEVELEGYFDGVMIDGGAGVVPITMEHIAAALIPALRETATVNDGPGRREAVVEGAIG</sequence>
<reference evidence="4" key="1">
    <citation type="submission" date="2023-07" db="EMBL/GenBank/DDBJ databases">
        <title>30 novel species of actinomycetes from the DSMZ collection.</title>
        <authorList>
            <person name="Nouioui I."/>
        </authorList>
    </citation>
    <scope>NUCLEOTIDE SEQUENCE [LARGE SCALE GENOMIC DNA]</scope>
    <source>
        <strain evidence="4">DSM 44938</strain>
    </source>
</reference>